<accession>A0ABU8V8Y9</accession>
<comment type="caution">
    <text evidence="1">The sequence shown here is derived from an EMBL/GenBank/DDBJ whole genome shotgun (WGS) entry which is preliminary data.</text>
</comment>
<dbReference type="EMBL" id="JBBKZU010000001">
    <property type="protein sequence ID" value="MEJ8809495.1"/>
    <property type="molecule type" value="Genomic_DNA"/>
</dbReference>
<evidence type="ECO:0000313" key="2">
    <source>
        <dbReference type="Proteomes" id="UP001365846"/>
    </source>
</evidence>
<reference evidence="1 2" key="1">
    <citation type="submission" date="2024-03" db="EMBL/GenBank/DDBJ databases">
        <title>Novel species of the genus Variovorax.</title>
        <authorList>
            <person name="Liu Q."/>
            <person name="Xin Y.-H."/>
        </authorList>
    </citation>
    <scope>NUCLEOTIDE SEQUENCE [LARGE SCALE GENOMIC DNA]</scope>
    <source>
        <strain evidence="1 2">KACC 18899</strain>
    </source>
</reference>
<proteinExistence type="predicted"/>
<evidence type="ECO:0000313" key="1">
    <source>
        <dbReference type="EMBL" id="MEJ8809495.1"/>
    </source>
</evidence>
<gene>
    <name evidence="1" type="ORF">WKW77_00345</name>
</gene>
<dbReference type="RefSeq" id="WP_340354841.1">
    <property type="nucleotide sequence ID" value="NZ_JBBKZU010000001.1"/>
</dbReference>
<protein>
    <submittedName>
        <fullName evidence="1">Uncharacterized protein</fullName>
    </submittedName>
</protein>
<keyword evidence="2" id="KW-1185">Reference proteome</keyword>
<dbReference type="Proteomes" id="UP001365846">
    <property type="component" value="Unassembled WGS sequence"/>
</dbReference>
<name>A0ABU8V8Y9_9BURK</name>
<organism evidence="1 2">
    <name type="scientific">Variovorax ureilyticus</name>
    <dbReference type="NCBI Taxonomy" id="1836198"/>
    <lineage>
        <taxon>Bacteria</taxon>
        <taxon>Pseudomonadati</taxon>
        <taxon>Pseudomonadota</taxon>
        <taxon>Betaproteobacteria</taxon>
        <taxon>Burkholderiales</taxon>
        <taxon>Comamonadaceae</taxon>
        <taxon>Variovorax</taxon>
    </lineage>
</organism>
<sequence>MQQIAVLATRFRSAFSSPFVRRPRKPECIRTPQPLIVLRGVSQRETIRSRAAKVIAVTAIDFGIGLR</sequence>